<protein>
    <submittedName>
        <fullName evidence="2">Uncharacterized protein</fullName>
    </submittedName>
</protein>
<dbReference type="Gramene" id="Kaladp0015s0101.1.v1.1">
    <property type="protein sequence ID" value="Kaladp0015s0101.1.v1.1"/>
    <property type="gene ID" value="Kaladp0015s0101.v1.1"/>
</dbReference>
<dbReference type="Proteomes" id="UP000594263">
    <property type="component" value="Unplaced"/>
</dbReference>
<sequence length="470" mass="52764">MSPMNCADEDSEISDEEEESVGVEASAVEKKVGYRDPKYGTGVPISESGFVLGQSSREAVTSLVDEGINSSHEDSLLGSYTVTGLVDKSQEVGFHENEKLDEDDTWYVINQEAEALFNYIGTSHCRTQKAKREERGKLKPKISLHSRAFGEVKSLDVRKCSNPSDYEELQSDDESLGHGSFKDQRIKEHSVVEILESFQQEKKQRLDASKMPVEIVPLQGAHLEHSAVELLDMIQDKVVQLKGDLDKCARDERRQTLSEKKSAITLGDRTLNNEDPSEPICSPSSSDDEECERNLKLVSAEASGITMADKIQEALGASILNDQAMHFASSKPLGLGLFGKLQRVIQAEKEKDANFLKLQQSIEHKHDESSCLVVRVLSRYLEGKLVVCHCSITDNKLVMKHDDLLDTPKRMKEYEDCQRILIFNFRVCDDVELDVGNLVRVHSPWKEVRTARYGVVILCSYFSQMKLDDS</sequence>
<name>A0A7N0SZG1_KALFE</name>
<dbReference type="OMA" id="NTMEVII"/>
<feature type="region of interest" description="Disordered" evidence="1">
    <location>
        <begin position="253"/>
        <end position="287"/>
    </location>
</feature>
<dbReference type="AlphaFoldDB" id="A0A7N0SZG1"/>
<dbReference type="PANTHER" id="PTHR35686:SF1">
    <property type="entry name" value="KINETOCHORE PROTEIN"/>
    <property type="match status" value="1"/>
</dbReference>
<evidence type="ECO:0000313" key="2">
    <source>
        <dbReference type="EnsemblPlants" id="Kaladp0015s0101.1.v1.1"/>
    </source>
</evidence>
<reference evidence="2" key="1">
    <citation type="submission" date="2021-01" db="UniProtKB">
        <authorList>
            <consortium name="EnsemblPlants"/>
        </authorList>
    </citation>
    <scope>IDENTIFICATION</scope>
</reference>
<dbReference type="PANTHER" id="PTHR35686">
    <property type="entry name" value="KINETOCHORE PROTEIN"/>
    <property type="match status" value="1"/>
</dbReference>
<keyword evidence="3" id="KW-1185">Reference proteome</keyword>
<accession>A0A7N0SZG1</accession>
<evidence type="ECO:0000313" key="3">
    <source>
        <dbReference type="Proteomes" id="UP000594263"/>
    </source>
</evidence>
<feature type="compositionally biased region" description="Basic and acidic residues" evidence="1">
    <location>
        <begin position="253"/>
        <end position="262"/>
    </location>
</feature>
<evidence type="ECO:0000256" key="1">
    <source>
        <dbReference type="SAM" id="MobiDB-lite"/>
    </source>
</evidence>
<proteinExistence type="predicted"/>
<feature type="region of interest" description="Disordered" evidence="1">
    <location>
        <begin position="1"/>
        <end position="25"/>
    </location>
</feature>
<organism evidence="2 3">
    <name type="scientific">Kalanchoe fedtschenkoi</name>
    <name type="common">Lavender scallops</name>
    <name type="synonym">South American air plant</name>
    <dbReference type="NCBI Taxonomy" id="63787"/>
    <lineage>
        <taxon>Eukaryota</taxon>
        <taxon>Viridiplantae</taxon>
        <taxon>Streptophyta</taxon>
        <taxon>Embryophyta</taxon>
        <taxon>Tracheophyta</taxon>
        <taxon>Spermatophyta</taxon>
        <taxon>Magnoliopsida</taxon>
        <taxon>eudicotyledons</taxon>
        <taxon>Gunneridae</taxon>
        <taxon>Pentapetalae</taxon>
        <taxon>Saxifragales</taxon>
        <taxon>Crassulaceae</taxon>
        <taxon>Kalanchoe</taxon>
    </lineage>
</organism>
<feature type="compositionally biased region" description="Acidic residues" evidence="1">
    <location>
        <begin position="7"/>
        <end position="21"/>
    </location>
</feature>
<dbReference type="EnsemblPlants" id="Kaladp0015s0101.1.v1.1">
    <property type="protein sequence ID" value="Kaladp0015s0101.1.v1.1"/>
    <property type="gene ID" value="Kaladp0015s0101.v1.1"/>
</dbReference>